<proteinExistence type="inferred from homology"/>
<feature type="transmembrane region" description="Helical" evidence="7">
    <location>
        <begin position="481"/>
        <end position="506"/>
    </location>
</feature>
<feature type="domain" description="Major facilitator superfamily (MFS) profile" evidence="8">
    <location>
        <begin position="1"/>
        <end position="540"/>
    </location>
</feature>
<dbReference type="PROSITE" id="PS50850">
    <property type="entry name" value="MFS"/>
    <property type="match status" value="1"/>
</dbReference>
<evidence type="ECO:0000256" key="4">
    <source>
        <dbReference type="ARBA" id="ARBA00022692"/>
    </source>
</evidence>
<evidence type="ECO:0000259" key="8">
    <source>
        <dbReference type="PROSITE" id="PS50850"/>
    </source>
</evidence>
<keyword evidence="9" id="KW-1185">Reference proteome</keyword>
<dbReference type="InterPro" id="IPR020846">
    <property type="entry name" value="MFS_dom"/>
</dbReference>
<feature type="transmembrane region" description="Helical" evidence="7">
    <location>
        <begin position="122"/>
        <end position="142"/>
    </location>
</feature>
<keyword evidence="4 7" id="KW-0812">Transmembrane</keyword>
<dbReference type="Gene3D" id="1.20.1250.20">
    <property type="entry name" value="MFS general substrate transporter like domains"/>
    <property type="match status" value="2"/>
</dbReference>
<dbReference type="FunFam" id="1.20.1250.20:FF:000387">
    <property type="entry name" value="H(+) MyoInositol coTransporter"/>
    <property type="match status" value="1"/>
</dbReference>
<dbReference type="InterPro" id="IPR036259">
    <property type="entry name" value="MFS_trans_sf"/>
</dbReference>
<dbReference type="AlphaFoldDB" id="A0A915EIX3"/>
<comment type="subcellular location">
    <subcellularLocation>
        <location evidence="1">Membrane</location>
        <topology evidence="1">Multi-pass membrane protein</topology>
    </subcellularLocation>
</comment>
<evidence type="ECO:0000256" key="6">
    <source>
        <dbReference type="ARBA" id="ARBA00023136"/>
    </source>
</evidence>
<keyword evidence="6 7" id="KW-0472">Membrane</keyword>
<evidence type="ECO:0000256" key="7">
    <source>
        <dbReference type="SAM" id="Phobius"/>
    </source>
</evidence>
<accession>A0A915EIX3</accession>
<feature type="transmembrane region" description="Helical" evidence="7">
    <location>
        <begin position="36"/>
        <end position="56"/>
    </location>
</feature>
<dbReference type="InterPro" id="IPR050814">
    <property type="entry name" value="Myo-inositol_Transporter"/>
</dbReference>
<dbReference type="InterPro" id="IPR005828">
    <property type="entry name" value="MFS_sugar_transport-like"/>
</dbReference>
<comment type="similarity">
    <text evidence="2">Belongs to the major facilitator superfamily. Sugar transporter (TC 2.A.1.1) family.</text>
</comment>
<dbReference type="GO" id="GO:0016324">
    <property type="term" value="C:apical plasma membrane"/>
    <property type="evidence" value="ECO:0007669"/>
    <property type="project" value="TreeGrafter"/>
</dbReference>
<dbReference type="PROSITE" id="PS00217">
    <property type="entry name" value="SUGAR_TRANSPORT_2"/>
    <property type="match status" value="1"/>
</dbReference>
<dbReference type="PANTHER" id="PTHR48020:SF12">
    <property type="entry name" value="PROTON MYO-INOSITOL COTRANSPORTER"/>
    <property type="match status" value="1"/>
</dbReference>
<feature type="transmembrane region" description="Helical" evidence="7">
    <location>
        <begin position="447"/>
        <end position="469"/>
    </location>
</feature>
<evidence type="ECO:0000256" key="5">
    <source>
        <dbReference type="ARBA" id="ARBA00022989"/>
    </source>
</evidence>
<sequence>MILKALIFIASSKNGGYKSSKSTGFISSIPSKQPELGSFIYVLVATSVIGGFLFGYDTGIVSSAMLYVPLDDGLKPMGSIWQEIIVSVTPGAQSVTVKIPKNTRNCWICICSIGVHKMILVVGRLILGLAIGVASMIVPIYVSEASPTHIRGRLLTSFEISINMGMLTANIIAGGFSYISPTSIGWRLMFGFAAVPALVQLLGFLYLPESPRWLYTHKSTQECEQVLEKVYNKDVAWIAYELSEIELAHQQELKEKQSIGTDNILARIVSTPPVRKALIIGCCLQAFQQLSGINTIMYYTGAIIRSAGVRDNHTAIWISAGTAGVKTVSTAIPCVITSLCLMGGAFYLINHDSDLSLQNMQNPSLDAPAQDFSECFSHSNCDYCVTDEKCGFCSLSNGTGFCLPKDSHDSELRSSTGQCASNTGTEWHLGPQKQEYEWMESFCHTKYTVLPILIMVLYLSSFAVGYGPLPWLLNAEFYPLWARGTCVSISTFCNWSFNLLISLTFLSLSQAATKFGAFFIYAALTGVALIFFIKFVPETRGCSLDEVELLFMSKEERRNAVFKTQIQDKSILEDKAN</sequence>
<name>A0A915EIX3_9BILA</name>
<dbReference type="PRINTS" id="PR00171">
    <property type="entry name" value="SUGRTRNSPORT"/>
</dbReference>
<dbReference type="InterPro" id="IPR003663">
    <property type="entry name" value="Sugar/inositol_transpt"/>
</dbReference>
<dbReference type="GO" id="GO:0005366">
    <property type="term" value="F:myo-inositol:proton symporter activity"/>
    <property type="evidence" value="ECO:0007669"/>
    <property type="project" value="TreeGrafter"/>
</dbReference>
<organism evidence="9 10">
    <name type="scientific">Ditylenchus dipsaci</name>
    <dbReference type="NCBI Taxonomy" id="166011"/>
    <lineage>
        <taxon>Eukaryota</taxon>
        <taxon>Metazoa</taxon>
        <taxon>Ecdysozoa</taxon>
        <taxon>Nematoda</taxon>
        <taxon>Chromadorea</taxon>
        <taxon>Rhabditida</taxon>
        <taxon>Tylenchina</taxon>
        <taxon>Tylenchomorpha</taxon>
        <taxon>Sphaerularioidea</taxon>
        <taxon>Anguinidae</taxon>
        <taxon>Anguininae</taxon>
        <taxon>Ditylenchus</taxon>
    </lineage>
</organism>
<feature type="transmembrane region" description="Helical" evidence="7">
    <location>
        <begin position="518"/>
        <end position="536"/>
    </location>
</feature>
<dbReference type="Proteomes" id="UP000887574">
    <property type="component" value="Unplaced"/>
</dbReference>
<evidence type="ECO:0000256" key="2">
    <source>
        <dbReference type="ARBA" id="ARBA00010992"/>
    </source>
</evidence>
<feature type="transmembrane region" description="Helical" evidence="7">
    <location>
        <begin position="154"/>
        <end position="178"/>
    </location>
</feature>
<keyword evidence="5 7" id="KW-1133">Transmembrane helix</keyword>
<feature type="transmembrane region" description="Helical" evidence="7">
    <location>
        <begin position="184"/>
        <end position="207"/>
    </location>
</feature>
<dbReference type="InterPro" id="IPR005829">
    <property type="entry name" value="Sugar_transporter_CS"/>
</dbReference>
<evidence type="ECO:0000256" key="1">
    <source>
        <dbReference type="ARBA" id="ARBA00004141"/>
    </source>
</evidence>
<evidence type="ECO:0000313" key="9">
    <source>
        <dbReference type="Proteomes" id="UP000887574"/>
    </source>
</evidence>
<dbReference type="WBParaSite" id="jg6377.2">
    <property type="protein sequence ID" value="jg6377.2"/>
    <property type="gene ID" value="jg6377"/>
</dbReference>
<protein>
    <submittedName>
        <fullName evidence="10">Major facilitator superfamily (MFS) profile domain-containing protein</fullName>
    </submittedName>
</protein>
<evidence type="ECO:0000256" key="3">
    <source>
        <dbReference type="ARBA" id="ARBA00022448"/>
    </source>
</evidence>
<dbReference type="Pfam" id="PF00083">
    <property type="entry name" value="Sugar_tr"/>
    <property type="match status" value="2"/>
</dbReference>
<reference evidence="10" key="1">
    <citation type="submission" date="2022-11" db="UniProtKB">
        <authorList>
            <consortium name="WormBaseParasite"/>
        </authorList>
    </citation>
    <scope>IDENTIFICATION</scope>
</reference>
<dbReference type="PANTHER" id="PTHR48020">
    <property type="entry name" value="PROTON MYO-INOSITOL COTRANSPORTER"/>
    <property type="match status" value="1"/>
</dbReference>
<dbReference type="SUPFAM" id="SSF103473">
    <property type="entry name" value="MFS general substrate transporter"/>
    <property type="match status" value="1"/>
</dbReference>
<evidence type="ECO:0000313" key="10">
    <source>
        <dbReference type="WBParaSite" id="jg6377.2"/>
    </source>
</evidence>
<keyword evidence="3" id="KW-0813">Transport</keyword>